<organism evidence="4 5">
    <name type="scientific">Rossellomorea marisflavi</name>
    <dbReference type="NCBI Taxonomy" id="189381"/>
    <lineage>
        <taxon>Bacteria</taxon>
        <taxon>Bacillati</taxon>
        <taxon>Bacillota</taxon>
        <taxon>Bacilli</taxon>
        <taxon>Bacillales</taxon>
        <taxon>Bacillaceae</taxon>
        <taxon>Rossellomorea</taxon>
    </lineage>
</organism>
<feature type="compositionally biased region" description="Basic and acidic residues" evidence="1">
    <location>
        <begin position="33"/>
        <end position="59"/>
    </location>
</feature>
<sequence length="225" mass="25507">MKWNKRIIIILVIGILASMTACKNSESSATLQKQDETGEAKAEKGDTTSDSKAESKQESENQEADTAESENESSQETTSSSEDDATEESDQKESQTEEGSKSNRKGIQSQYVNELDETKAKFEEEDSNQTGNESTYELKYFEDRRFEAWDAHLNEVYSVLKANLPADQFDQLKEEQRLWIKSRDASAKEASEQFKGGTHEQVEYTATLANLTEARCYDLVRTYMK</sequence>
<dbReference type="PANTHER" id="PTHR39176">
    <property type="entry name" value="PERIPLASMIC PROTEIN-RELATED"/>
    <property type="match status" value="1"/>
</dbReference>
<gene>
    <name evidence="4" type="ORF">AV649_17250</name>
</gene>
<feature type="domain" description="Lysozyme inhibitor LprI-like N-terminal" evidence="3">
    <location>
        <begin position="128"/>
        <end position="219"/>
    </location>
</feature>
<dbReference type="AlphaFoldDB" id="A0A0J5TGM0"/>
<dbReference type="PANTHER" id="PTHR39176:SF1">
    <property type="entry name" value="PERIPLASMIC PROTEIN"/>
    <property type="match status" value="1"/>
</dbReference>
<evidence type="ECO:0000256" key="2">
    <source>
        <dbReference type="SAM" id="SignalP"/>
    </source>
</evidence>
<name>A0A0J5TGM0_9BACI</name>
<proteinExistence type="predicted"/>
<evidence type="ECO:0000313" key="4">
    <source>
        <dbReference type="EMBL" id="KZE51110.1"/>
    </source>
</evidence>
<dbReference type="EMBL" id="LQQY01000009">
    <property type="protein sequence ID" value="KZE51110.1"/>
    <property type="molecule type" value="Genomic_DNA"/>
</dbReference>
<dbReference type="OrthoDB" id="2438161at2"/>
<dbReference type="Gene3D" id="1.20.1270.180">
    <property type="match status" value="1"/>
</dbReference>
<keyword evidence="2" id="KW-0732">Signal</keyword>
<feature type="signal peptide" evidence="2">
    <location>
        <begin position="1"/>
        <end position="23"/>
    </location>
</feature>
<evidence type="ECO:0000313" key="5">
    <source>
        <dbReference type="Proteomes" id="UP000076510"/>
    </source>
</evidence>
<dbReference type="Pfam" id="PF07007">
    <property type="entry name" value="LprI"/>
    <property type="match status" value="1"/>
</dbReference>
<feature type="chain" id="PRO_5038916244" description="Lysozyme inhibitor LprI-like N-terminal domain-containing protein" evidence="2">
    <location>
        <begin position="24"/>
        <end position="225"/>
    </location>
</feature>
<dbReference type="PROSITE" id="PS51257">
    <property type="entry name" value="PROKAR_LIPOPROTEIN"/>
    <property type="match status" value="1"/>
</dbReference>
<protein>
    <recommendedName>
        <fullName evidence="3">Lysozyme inhibitor LprI-like N-terminal domain-containing protein</fullName>
    </recommendedName>
</protein>
<dbReference type="InterPro" id="IPR009739">
    <property type="entry name" value="LprI-like_N"/>
</dbReference>
<comment type="caution">
    <text evidence="4">The sequence shown here is derived from an EMBL/GenBank/DDBJ whole genome shotgun (WGS) entry which is preliminary data.</text>
</comment>
<feature type="compositionally biased region" description="Basic and acidic residues" evidence="1">
    <location>
        <begin position="89"/>
        <end position="101"/>
    </location>
</feature>
<evidence type="ECO:0000256" key="1">
    <source>
        <dbReference type="SAM" id="MobiDB-lite"/>
    </source>
</evidence>
<dbReference type="Proteomes" id="UP000076510">
    <property type="component" value="Unassembled WGS sequence"/>
</dbReference>
<feature type="region of interest" description="Disordered" evidence="1">
    <location>
        <begin position="24"/>
        <end position="109"/>
    </location>
</feature>
<accession>A0A0J5TGM0</accession>
<dbReference type="RefSeq" id="WP_048005571.1">
    <property type="nucleotide sequence ID" value="NZ_CP047095.1"/>
</dbReference>
<dbReference type="PATRIC" id="fig|189381.10.peg.1759"/>
<evidence type="ECO:0000259" key="3">
    <source>
        <dbReference type="Pfam" id="PF07007"/>
    </source>
</evidence>
<feature type="compositionally biased region" description="Acidic residues" evidence="1">
    <location>
        <begin position="60"/>
        <end position="73"/>
    </location>
</feature>
<reference evidence="5" key="1">
    <citation type="submission" date="2016-01" db="EMBL/GenBank/DDBJ databases">
        <title>Whole genome sequencing of Bhargavaea cecembensis T14.</title>
        <authorList>
            <person name="Hong K.W."/>
        </authorList>
    </citation>
    <scope>NUCLEOTIDE SEQUENCE [LARGE SCALE GENOMIC DNA]</scope>
    <source>
        <strain evidence="5">M19</strain>
    </source>
</reference>